<gene>
    <name evidence="1" type="ORF">HMPREF1541_03952</name>
</gene>
<dbReference type="HOGENOM" id="CLU_857939_0_0_1"/>
<dbReference type="AlphaFoldDB" id="W2S1U0"/>
<dbReference type="InParanoid" id="W2S1U0"/>
<sequence length="324" mass="36694">MAFRLLDPEELFDVVTESVTGDVSSPTTHKHWPERFPRSSQDLMNLCSRVLTVRADGSVDFRHPDSMRSFLTESRFLDRDGGDEPIARMCLRYLNNAADWCIFKPWKKIRDRSIRSSVGPFFKYAFANWHRHCQKAQNSSNDLAAQLHKKLETDVISCFQDDGFLHIELKKLTLQLGLNLCRNYRFDFLHGIYSQMGADDCSMPAVIVPFPSGEDSRLLQELEVFSEHGMQNGTEWPACQVDAHRGAAADAAEVEASSVDGLTDCESALEESWGSIPYGEQADHWVLDFDELRLVDDSVTLHRLNRKGRDSDWQMVDRGGGAGS</sequence>
<protein>
    <submittedName>
        <fullName evidence="1">Uncharacterized protein</fullName>
    </submittedName>
</protein>
<accession>W2S1U0</accession>
<dbReference type="GeneID" id="19971291"/>
<reference evidence="1 2" key="1">
    <citation type="submission" date="2013-03" db="EMBL/GenBank/DDBJ databases">
        <title>The Genome Sequence of Phialophora europaea CBS 101466.</title>
        <authorList>
            <consortium name="The Broad Institute Genomics Platform"/>
            <person name="Cuomo C."/>
            <person name="de Hoog S."/>
            <person name="Gorbushina A."/>
            <person name="Walker B."/>
            <person name="Young S.K."/>
            <person name="Zeng Q."/>
            <person name="Gargeya S."/>
            <person name="Fitzgerald M."/>
            <person name="Haas B."/>
            <person name="Abouelleil A."/>
            <person name="Allen A.W."/>
            <person name="Alvarado L."/>
            <person name="Arachchi H.M."/>
            <person name="Berlin A.M."/>
            <person name="Chapman S.B."/>
            <person name="Gainer-Dewar J."/>
            <person name="Goldberg J."/>
            <person name="Griggs A."/>
            <person name="Gujja S."/>
            <person name="Hansen M."/>
            <person name="Howarth C."/>
            <person name="Imamovic A."/>
            <person name="Ireland A."/>
            <person name="Larimer J."/>
            <person name="McCowan C."/>
            <person name="Murphy C."/>
            <person name="Pearson M."/>
            <person name="Poon T.W."/>
            <person name="Priest M."/>
            <person name="Roberts A."/>
            <person name="Saif S."/>
            <person name="Shea T."/>
            <person name="Sisk P."/>
            <person name="Sykes S."/>
            <person name="Wortman J."/>
            <person name="Nusbaum C."/>
            <person name="Birren B."/>
        </authorList>
    </citation>
    <scope>NUCLEOTIDE SEQUENCE [LARGE SCALE GENOMIC DNA]</scope>
    <source>
        <strain evidence="1 2">CBS 101466</strain>
    </source>
</reference>
<organism evidence="1 2">
    <name type="scientific">Cyphellophora europaea (strain CBS 101466)</name>
    <name type="common">Phialophora europaea</name>
    <dbReference type="NCBI Taxonomy" id="1220924"/>
    <lineage>
        <taxon>Eukaryota</taxon>
        <taxon>Fungi</taxon>
        <taxon>Dikarya</taxon>
        <taxon>Ascomycota</taxon>
        <taxon>Pezizomycotina</taxon>
        <taxon>Eurotiomycetes</taxon>
        <taxon>Chaetothyriomycetidae</taxon>
        <taxon>Chaetothyriales</taxon>
        <taxon>Cyphellophoraceae</taxon>
        <taxon>Cyphellophora</taxon>
    </lineage>
</organism>
<dbReference type="VEuPathDB" id="FungiDB:HMPREF1541_03952"/>
<name>W2S1U0_CYPE1</name>
<keyword evidence="2" id="KW-1185">Reference proteome</keyword>
<evidence type="ECO:0000313" key="2">
    <source>
        <dbReference type="Proteomes" id="UP000030752"/>
    </source>
</evidence>
<dbReference type="EMBL" id="KB822719">
    <property type="protein sequence ID" value="ETN42013.1"/>
    <property type="molecule type" value="Genomic_DNA"/>
</dbReference>
<dbReference type="RefSeq" id="XP_008716522.1">
    <property type="nucleotide sequence ID" value="XM_008718300.1"/>
</dbReference>
<evidence type="ECO:0000313" key="1">
    <source>
        <dbReference type="EMBL" id="ETN42013.1"/>
    </source>
</evidence>
<proteinExistence type="predicted"/>
<dbReference type="Proteomes" id="UP000030752">
    <property type="component" value="Unassembled WGS sequence"/>
</dbReference>